<comment type="similarity">
    <text evidence="7">Belongs to the protein kinase superfamily. CMGC Ser/Thr protein kinase family. MAP kinase subfamily.</text>
</comment>
<feature type="domain" description="Protein kinase" evidence="25">
    <location>
        <begin position="34"/>
        <end position="322"/>
    </location>
</feature>
<reference evidence="28" key="1">
    <citation type="journal article" date="2023" name="Science">
        <title>Genome structures resolve the early diversification of teleost fishes.</title>
        <authorList>
            <person name="Parey E."/>
            <person name="Louis A."/>
            <person name="Montfort J."/>
            <person name="Bouchez O."/>
            <person name="Roques C."/>
            <person name="Iampietro C."/>
            <person name="Lluch J."/>
            <person name="Castinel A."/>
            <person name="Donnadieu C."/>
            <person name="Desvignes T."/>
            <person name="Floi Bucao C."/>
            <person name="Jouanno E."/>
            <person name="Wen M."/>
            <person name="Mejri S."/>
            <person name="Dirks R."/>
            <person name="Jansen H."/>
            <person name="Henkel C."/>
            <person name="Chen W.J."/>
            <person name="Zahm M."/>
            <person name="Cabau C."/>
            <person name="Klopp C."/>
            <person name="Thompson A.W."/>
            <person name="Robinson-Rechavi M."/>
            <person name="Braasch I."/>
            <person name="Lecointre G."/>
            <person name="Bobe J."/>
            <person name="Postlethwait J.H."/>
            <person name="Berthelot C."/>
            <person name="Roest Crollius H."/>
            <person name="Guiguen Y."/>
        </authorList>
    </citation>
    <scope>NUCLEOTIDE SEQUENCE</scope>
    <source>
        <strain evidence="28">NC1722</strain>
    </source>
</reference>
<keyword evidence="11 23" id="KW-0808">Transferase</keyword>
<comment type="caution">
    <text evidence="28">The sequence shown here is derived from an EMBL/GenBank/DDBJ whole genome shotgun (WGS) entry which is preliminary data.</text>
</comment>
<keyword evidence="19" id="KW-0131">Cell cycle</keyword>
<evidence type="ECO:0000256" key="18">
    <source>
        <dbReference type="ARBA" id="ARBA00023242"/>
    </source>
</evidence>
<evidence type="ECO:0000256" key="15">
    <source>
        <dbReference type="ARBA" id="ARBA00022786"/>
    </source>
</evidence>
<feature type="domain" description="U-box" evidence="27">
    <location>
        <begin position="474"/>
        <end position="547"/>
    </location>
</feature>
<protein>
    <recommendedName>
        <fullName evidence="23">Mitogen-activated protein kinase</fullName>
        <ecNumber evidence="23">2.7.11.24</ecNumber>
    </recommendedName>
</protein>
<keyword evidence="18" id="KW-0539">Nucleus</keyword>
<dbReference type="FunFam" id="3.30.40.10:FF:000079">
    <property type="entry name" value="Peptidyl-prolyl cis-trans isomerase 2"/>
    <property type="match status" value="1"/>
</dbReference>
<dbReference type="InterPro" id="IPR011009">
    <property type="entry name" value="Kinase-like_dom_sf"/>
</dbReference>
<dbReference type="GO" id="GO:0005634">
    <property type="term" value="C:nucleus"/>
    <property type="evidence" value="ECO:0007669"/>
    <property type="project" value="UniProtKB-SubCell"/>
</dbReference>
<dbReference type="SMART" id="SM00504">
    <property type="entry name" value="Ubox"/>
    <property type="match status" value="1"/>
</dbReference>
<evidence type="ECO:0000256" key="3">
    <source>
        <dbReference type="ARBA" id="ARBA00004123"/>
    </source>
</evidence>
<dbReference type="InterPro" id="IPR008349">
    <property type="entry name" value="MAPK_ERK1/2"/>
</dbReference>
<gene>
    <name evidence="28" type="ORF">AAFF_G00086800</name>
</gene>
<dbReference type="PROSITE" id="PS50072">
    <property type="entry name" value="CSA_PPIASE_2"/>
    <property type="match status" value="1"/>
</dbReference>
<dbReference type="CDD" id="cd07849">
    <property type="entry name" value="STKc_ERK1_2_like"/>
    <property type="match status" value="1"/>
</dbReference>
<evidence type="ECO:0000256" key="21">
    <source>
        <dbReference type="ARBA" id="ARBA00048312"/>
    </source>
</evidence>
<evidence type="ECO:0000313" key="29">
    <source>
        <dbReference type="Proteomes" id="UP001221898"/>
    </source>
</evidence>
<dbReference type="EC" id="2.7.11.24" evidence="23"/>
<feature type="compositionally biased region" description="Low complexity" evidence="24">
    <location>
        <begin position="946"/>
        <end position="961"/>
    </location>
</feature>
<evidence type="ECO:0000256" key="5">
    <source>
        <dbReference type="ARBA" id="ARBA00004300"/>
    </source>
</evidence>
<evidence type="ECO:0000259" key="27">
    <source>
        <dbReference type="PROSITE" id="PS51698"/>
    </source>
</evidence>
<evidence type="ECO:0000256" key="1">
    <source>
        <dbReference type="ARBA" id="ARBA00000900"/>
    </source>
</evidence>
<dbReference type="GO" id="GO:0005524">
    <property type="term" value="F:ATP binding"/>
    <property type="evidence" value="ECO:0007669"/>
    <property type="project" value="UniProtKB-UniRule"/>
</dbReference>
<dbReference type="GO" id="GO:0016567">
    <property type="term" value="P:protein ubiquitination"/>
    <property type="evidence" value="ECO:0007669"/>
    <property type="project" value="InterPro"/>
</dbReference>
<dbReference type="PROSITE" id="PS50011">
    <property type="entry name" value="PROTEIN_KINASE_DOM"/>
    <property type="match status" value="1"/>
</dbReference>
<evidence type="ECO:0000256" key="17">
    <source>
        <dbReference type="ARBA" id="ARBA00023212"/>
    </source>
</evidence>
<dbReference type="PROSITE" id="PS00107">
    <property type="entry name" value="PROTEIN_KINASE_ATP"/>
    <property type="match status" value="1"/>
</dbReference>
<evidence type="ECO:0000256" key="14">
    <source>
        <dbReference type="ARBA" id="ARBA00022777"/>
    </source>
</evidence>
<dbReference type="PROSITE" id="PS01351">
    <property type="entry name" value="MAPK"/>
    <property type="match status" value="1"/>
</dbReference>
<evidence type="ECO:0000256" key="6">
    <source>
        <dbReference type="ARBA" id="ARBA00007930"/>
    </source>
</evidence>
<feature type="compositionally biased region" description="Low complexity" evidence="24">
    <location>
        <begin position="376"/>
        <end position="388"/>
    </location>
</feature>
<proteinExistence type="inferred from homology"/>
<dbReference type="CDD" id="cd16663">
    <property type="entry name" value="RING-Ubox_PPIL2"/>
    <property type="match status" value="1"/>
</dbReference>
<keyword evidence="13 22" id="KW-0547">Nucleotide-binding</keyword>
<evidence type="ECO:0000256" key="2">
    <source>
        <dbReference type="ARBA" id="ARBA00001946"/>
    </source>
</evidence>
<dbReference type="PANTHER" id="PTHR24055">
    <property type="entry name" value="MITOGEN-ACTIVATED PROTEIN KINASE"/>
    <property type="match status" value="1"/>
</dbReference>
<dbReference type="InterPro" id="IPR050117">
    <property type="entry name" value="MAPK"/>
</dbReference>
<feature type="compositionally biased region" description="Basic and acidic residues" evidence="24">
    <location>
        <begin position="888"/>
        <end position="901"/>
    </location>
</feature>
<dbReference type="Gene3D" id="3.30.40.10">
    <property type="entry name" value="Zinc/RING finger domain, C3HC4 (zinc finger)"/>
    <property type="match status" value="1"/>
</dbReference>
<keyword evidence="9 23" id="KW-0723">Serine/threonine-protein kinase</keyword>
<evidence type="ECO:0000256" key="16">
    <source>
        <dbReference type="ARBA" id="ARBA00022840"/>
    </source>
</evidence>
<evidence type="ECO:0000259" key="25">
    <source>
        <dbReference type="PROSITE" id="PS50011"/>
    </source>
</evidence>
<evidence type="ECO:0000256" key="24">
    <source>
        <dbReference type="SAM" id="MobiDB-lite"/>
    </source>
</evidence>
<dbReference type="PROSITE" id="PS51698">
    <property type="entry name" value="U_BOX"/>
    <property type="match status" value="1"/>
</dbReference>
<evidence type="ECO:0000256" key="13">
    <source>
        <dbReference type="ARBA" id="ARBA00022741"/>
    </source>
</evidence>
<keyword evidence="12" id="KW-0053">Apoptosis</keyword>
<dbReference type="Gene3D" id="1.10.510.10">
    <property type="entry name" value="Transferase(Phosphotransferase) domain 1"/>
    <property type="match status" value="1"/>
</dbReference>
<comment type="similarity">
    <text evidence="6">Belongs to the cyclophilin-type PPIase family. PPIL2 subfamily.</text>
</comment>
<comment type="similarity">
    <text evidence="23">Belongs to the protein kinase superfamily. Ser/Thr protein kinase family. MAP kinase subfamily.</text>
</comment>
<dbReference type="Gene3D" id="3.30.200.20">
    <property type="entry name" value="Phosphorylase Kinase, domain 1"/>
    <property type="match status" value="1"/>
</dbReference>
<feature type="region of interest" description="Disordered" evidence="24">
    <location>
        <begin position="332"/>
        <end position="354"/>
    </location>
</feature>
<dbReference type="Gene3D" id="2.40.100.10">
    <property type="entry name" value="Cyclophilin-like"/>
    <property type="match status" value="1"/>
</dbReference>
<evidence type="ECO:0000256" key="7">
    <source>
        <dbReference type="ARBA" id="ARBA00008832"/>
    </source>
</evidence>
<keyword evidence="14 23" id="KW-0418">Kinase</keyword>
<keyword evidence="29" id="KW-1185">Reference proteome</keyword>
<dbReference type="FunFam" id="3.30.200.20:FF:000373">
    <property type="entry name" value="Mitogen-activated protein kinase 1"/>
    <property type="match status" value="1"/>
</dbReference>
<dbReference type="GO" id="GO:0003755">
    <property type="term" value="F:peptidyl-prolyl cis-trans isomerase activity"/>
    <property type="evidence" value="ECO:0007669"/>
    <property type="project" value="InterPro"/>
</dbReference>
<comment type="catalytic activity">
    <reaction evidence="21">
        <text>L-seryl-[protein] + ATP = O-phospho-L-seryl-[protein] + ADP + H(+)</text>
        <dbReference type="Rhea" id="RHEA:17989"/>
        <dbReference type="Rhea" id="RHEA-COMP:9863"/>
        <dbReference type="Rhea" id="RHEA-COMP:11604"/>
        <dbReference type="ChEBI" id="CHEBI:15378"/>
        <dbReference type="ChEBI" id="CHEBI:29999"/>
        <dbReference type="ChEBI" id="CHEBI:30616"/>
        <dbReference type="ChEBI" id="CHEBI:83421"/>
        <dbReference type="ChEBI" id="CHEBI:456216"/>
        <dbReference type="EC" id="2.7.11.24"/>
    </reaction>
</comment>
<dbReference type="InterPro" id="IPR002130">
    <property type="entry name" value="Cyclophilin-type_PPIase_dom"/>
</dbReference>
<dbReference type="PRINTS" id="PR01770">
    <property type="entry name" value="ERK1ERK2MAPK"/>
</dbReference>
<evidence type="ECO:0000256" key="20">
    <source>
        <dbReference type="ARBA" id="ARBA00047592"/>
    </source>
</evidence>
<dbReference type="InterPro" id="IPR000719">
    <property type="entry name" value="Prot_kinase_dom"/>
</dbReference>
<dbReference type="GO" id="GO:0006915">
    <property type="term" value="P:apoptotic process"/>
    <property type="evidence" value="ECO:0007669"/>
    <property type="project" value="UniProtKB-KW"/>
</dbReference>
<dbReference type="SMART" id="SM00220">
    <property type="entry name" value="S_TKc"/>
    <property type="match status" value="1"/>
</dbReference>
<comment type="activity regulation">
    <text evidence="23">Activated by threonine and tyrosine phosphorylation.</text>
</comment>
<dbReference type="InterPro" id="IPR029000">
    <property type="entry name" value="Cyclophilin-like_dom_sf"/>
</dbReference>
<feature type="domain" description="PPIase cyclophilin-type" evidence="26">
    <location>
        <begin position="757"/>
        <end position="871"/>
    </location>
</feature>
<comment type="subcellular location">
    <subcellularLocation>
        <location evidence="5">Cytoplasm</location>
        <location evidence="5">Cytoskeleton</location>
        <location evidence="5">Microtubule organizing center</location>
        <location evidence="5">Centrosome</location>
    </subcellularLocation>
    <subcellularLocation>
        <location evidence="4">Cytoplasm</location>
        <location evidence="4">Cytoskeleton</location>
        <location evidence="4">Spindle</location>
    </subcellularLocation>
    <subcellularLocation>
        <location evidence="3">Nucleus</location>
    </subcellularLocation>
</comment>
<dbReference type="GO" id="GO:0005819">
    <property type="term" value="C:spindle"/>
    <property type="evidence" value="ECO:0007669"/>
    <property type="project" value="UniProtKB-SubCell"/>
</dbReference>
<dbReference type="InterPro" id="IPR026951">
    <property type="entry name" value="PPIL2_U-box_dom"/>
</dbReference>
<dbReference type="InterPro" id="IPR013083">
    <property type="entry name" value="Znf_RING/FYVE/PHD"/>
</dbReference>
<feature type="binding site" evidence="22">
    <location>
        <position position="64"/>
    </location>
    <ligand>
        <name>ATP</name>
        <dbReference type="ChEBI" id="CHEBI:30616"/>
    </ligand>
</feature>
<name>A0AAD7RWV7_9TELE</name>
<evidence type="ECO:0000256" key="11">
    <source>
        <dbReference type="ARBA" id="ARBA00022679"/>
    </source>
</evidence>
<dbReference type="Pfam" id="PF00160">
    <property type="entry name" value="Pro_isomerase"/>
    <property type="match status" value="1"/>
</dbReference>
<dbReference type="PROSITE" id="PS00108">
    <property type="entry name" value="PROTEIN_KINASE_ST"/>
    <property type="match status" value="1"/>
</dbReference>
<dbReference type="PROSITE" id="PS00170">
    <property type="entry name" value="CSA_PPIASE_1"/>
    <property type="match status" value="1"/>
</dbReference>
<evidence type="ECO:0000256" key="12">
    <source>
        <dbReference type="ARBA" id="ARBA00022703"/>
    </source>
</evidence>
<accession>A0AAD7RWV7</accession>
<dbReference type="Proteomes" id="UP001221898">
    <property type="component" value="Unassembled WGS sequence"/>
</dbReference>
<evidence type="ECO:0000256" key="4">
    <source>
        <dbReference type="ARBA" id="ARBA00004186"/>
    </source>
</evidence>
<keyword evidence="23" id="KW-0460">Magnesium</keyword>
<dbReference type="InterPro" id="IPR003527">
    <property type="entry name" value="MAP_kinase_CS"/>
</dbReference>
<keyword evidence="15" id="KW-0833">Ubl conjugation pathway</keyword>
<dbReference type="EMBL" id="JAINUG010000154">
    <property type="protein sequence ID" value="KAJ8391730.1"/>
    <property type="molecule type" value="Genomic_DNA"/>
</dbReference>
<evidence type="ECO:0000256" key="22">
    <source>
        <dbReference type="PROSITE-ProRule" id="PRU10141"/>
    </source>
</evidence>
<dbReference type="InterPro" id="IPR008271">
    <property type="entry name" value="Ser/Thr_kinase_AS"/>
</dbReference>
<feature type="region of interest" description="Disordered" evidence="24">
    <location>
        <begin position="376"/>
        <end position="396"/>
    </location>
</feature>
<dbReference type="FunFam" id="1.10.510.10:FF:000624">
    <property type="entry name" value="Mitogen-activated protein kinase"/>
    <property type="match status" value="1"/>
</dbReference>
<dbReference type="GO" id="GO:0005813">
    <property type="term" value="C:centrosome"/>
    <property type="evidence" value="ECO:0007669"/>
    <property type="project" value="UniProtKB-SubCell"/>
</dbReference>
<comment type="catalytic activity">
    <reaction evidence="1">
        <text>S-ubiquitinyl-[E2 ubiquitin-conjugating enzyme]-L-cysteine + [acceptor protein]-L-lysine = [E2 ubiquitin-conjugating enzyme]-L-cysteine + N(6)-ubiquitinyl-[acceptor protein]-L-lysine.</text>
        <dbReference type="EC" id="2.3.2.27"/>
    </reaction>
</comment>
<evidence type="ECO:0000259" key="26">
    <source>
        <dbReference type="PROSITE" id="PS50072"/>
    </source>
</evidence>
<dbReference type="InterPro" id="IPR003613">
    <property type="entry name" value="Ubox_domain"/>
</dbReference>
<dbReference type="InterPro" id="IPR020892">
    <property type="entry name" value="Cyclophilin-type_PPIase_CS"/>
</dbReference>
<feature type="region of interest" description="Disordered" evidence="24">
    <location>
        <begin position="888"/>
        <end position="964"/>
    </location>
</feature>
<keyword evidence="10" id="KW-0597">Phosphoprotein</keyword>
<keyword evidence="16 22" id="KW-0067">ATP-binding</keyword>
<dbReference type="Pfam" id="PF00069">
    <property type="entry name" value="Pkinase"/>
    <property type="match status" value="1"/>
</dbReference>
<evidence type="ECO:0000256" key="10">
    <source>
        <dbReference type="ARBA" id="ARBA00022553"/>
    </source>
</evidence>
<dbReference type="AlphaFoldDB" id="A0AAD7RWV7"/>
<comment type="cofactor">
    <cofactor evidence="2 23">
        <name>Mg(2+)</name>
        <dbReference type="ChEBI" id="CHEBI:18420"/>
    </cofactor>
</comment>
<evidence type="ECO:0000313" key="28">
    <source>
        <dbReference type="EMBL" id="KAJ8391730.1"/>
    </source>
</evidence>
<dbReference type="GO" id="GO:0061630">
    <property type="term" value="F:ubiquitin protein ligase activity"/>
    <property type="evidence" value="ECO:0007669"/>
    <property type="project" value="UniProtKB-EC"/>
</dbReference>
<sequence length="988" mass="109882">MATAAISAPAGGASNPGSGAELVRGQAFDVGPRYSNLSYIGEGAYGMVCSAYDRDNKVRVAIKKISPFEHQTYCQRTLREIKILLRFRHENIISINDIIRAPAIDHMKDVYIVQDLMETDLYKLLKTQHLSNDHICYFLYQILRGLKYIHSANVLHRDLKPSNLLLNTTCDLKICDFGLARVADPDHDHTGFLTEYVATRWYRAPEIMLNSKGYTKSIDIWSVGCILAEMLSNRPIFPGKHYLDQLNHILGILGSPSQEDLNCIINIKARNYLLSLPLRCKVPWNRLFPNADPKALDLLDKMLTFNPHKRIEVEEALAHPYLEQYYDPTDEPVAEAPFNPGSDPNSSLSSALDRLRPQRCCSSRRLLLDDVPWSTSPLHTSSLSPALSGTGKSGFSTGAPGSVDICVKEQETGMNRAVGSVKQCVFHAPVALNPALPSKWGRDNIRKIKCTSRAPSTHISTEGKKSEIPQSNFRRLPFDHCSLSLQPFEYPMCTPEGVVFDLLSIVPWIKKFGTNPISGEKLEAKSLIKLNFSKNSEGKYHCPVLYTVFTNNSHIVTNRVTGNVFCYDAVEQLNIKTKSYKDLLTDEPFTRQDILTLQDPTNLDKFNVSNFFHVKNNMKVLDPEEEKAKLDPSYHLRTTNMETQETLAELYRDFKGDELLASTMKEPEKKKTDKLNAAHYSTGRVSASFTSTAMAPQTTHEADGRPGDSAVTSWRVGSLISGSVTSRGRLSSAALICLCEARGERSTNKRLHPELGVPRAGENFIRLCKKGYYDDTVFHRSIRNFMIQGGDPTGTGNGGESCWGKPFKDEFRPNLSHKGRGVLSMANSGPNTNKSQFFITFRSCMYLDRKHTVFGRVVDKPKSEIKFLSATVFVDPYEEADAQIAAERKAELQKQEAEAELSKQSPASKADAPPPTFRPGIGKYINMAATKRPAGGEGRASSSGTAAKNPRARAASATSAPDYITPYPIGQSRLSLVKLINERSESVM</sequence>
<keyword evidence="8" id="KW-0963">Cytoplasm</keyword>
<dbReference type="GO" id="GO:0004707">
    <property type="term" value="F:MAP kinase activity"/>
    <property type="evidence" value="ECO:0007669"/>
    <property type="project" value="UniProtKB-EC"/>
</dbReference>
<dbReference type="SUPFAM" id="SSF57850">
    <property type="entry name" value="RING/U-box"/>
    <property type="match status" value="1"/>
</dbReference>
<evidence type="ECO:0000256" key="23">
    <source>
        <dbReference type="RuleBase" id="RU361165"/>
    </source>
</evidence>
<evidence type="ECO:0000256" key="9">
    <source>
        <dbReference type="ARBA" id="ARBA00022527"/>
    </source>
</evidence>
<keyword evidence="17" id="KW-0206">Cytoskeleton</keyword>
<evidence type="ECO:0000256" key="19">
    <source>
        <dbReference type="ARBA" id="ARBA00023306"/>
    </source>
</evidence>
<dbReference type="SUPFAM" id="SSF50891">
    <property type="entry name" value="Cyclophilin-like"/>
    <property type="match status" value="1"/>
</dbReference>
<evidence type="ECO:0000256" key="8">
    <source>
        <dbReference type="ARBA" id="ARBA00022490"/>
    </source>
</evidence>
<dbReference type="GO" id="GO:0006457">
    <property type="term" value="P:protein folding"/>
    <property type="evidence" value="ECO:0007669"/>
    <property type="project" value="InterPro"/>
</dbReference>
<dbReference type="SUPFAM" id="SSF56112">
    <property type="entry name" value="Protein kinase-like (PK-like)"/>
    <property type="match status" value="1"/>
</dbReference>
<dbReference type="InterPro" id="IPR017441">
    <property type="entry name" value="Protein_kinase_ATP_BS"/>
</dbReference>
<comment type="catalytic activity">
    <reaction evidence="20 23">
        <text>L-threonyl-[protein] + ATP = O-phospho-L-threonyl-[protein] + ADP + H(+)</text>
        <dbReference type="Rhea" id="RHEA:46608"/>
        <dbReference type="Rhea" id="RHEA-COMP:11060"/>
        <dbReference type="Rhea" id="RHEA-COMP:11605"/>
        <dbReference type="ChEBI" id="CHEBI:15378"/>
        <dbReference type="ChEBI" id="CHEBI:30013"/>
        <dbReference type="ChEBI" id="CHEBI:30616"/>
        <dbReference type="ChEBI" id="CHEBI:61977"/>
        <dbReference type="ChEBI" id="CHEBI:456216"/>
        <dbReference type="EC" id="2.7.11.24"/>
    </reaction>
</comment>
<organism evidence="28 29">
    <name type="scientific">Aldrovandia affinis</name>
    <dbReference type="NCBI Taxonomy" id="143900"/>
    <lineage>
        <taxon>Eukaryota</taxon>
        <taxon>Metazoa</taxon>
        <taxon>Chordata</taxon>
        <taxon>Craniata</taxon>
        <taxon>Vertebrata</taxon>
        <taxon>Euteleostomi</taxon>
        <taxon>Actinopterygii</taxon>
        <taxon>Neopterygii</taxon>
        <taxon>Teleostei</taxon>
        <taxon>Notacanthiformes</taxon>
        <taxon>Halosauridae</taxon>
        <taxon>Aldrovandia</taxon>
    </lineage>
</organism>